<evidence type="ECO:0000313" key="3">
    <source>
        <dbReference type="Proteomes" id="UP000541558"/>
    </source>
</evidence>
<evidence type="ECO:0000256" key="1">
    <source>
        <dbReference type="SAM" id="MobiDB-lite"/>
    </source>
</evidence>
<dbReference type="AlphaFoldDB" id="A0A8H5FJQ6"/>
<dbReference type="EMBL" id="JAACJK010000009">
    <property type="protein sequence ID" value="KAF5339132.1"/>
    <property type="molecule type" value="Genomic_DNA"/>
</dbReference>
<dbReference type="InterPro" id="IPR032675">
    <property type="entry name" value="LRR_dom_sf"/>
</dbReference>
<name>A0A8H5FJQ6_9AGAR</name>
<dbReference type="OrthoDB" id="10343823at2759"/>
<reference evidence="2 3" key="1">
    <citation type="journal article" date="2020" name="ISME J.">
        <title>Uncovering the hidden diversity of litter-decomposition mechanisms in mushroom-forming fungi.</title>
        <authorList>
            <person name="Floudas D."/>
            <person name="Bentzer J."/>
            <person name="Ahren D."/>
            <person name="Johansson T."/>
            <person name="Persson P."/>
            <person name="Tunlid A."/>
        </authorList>
    </citation>
    <scope>NUCLEOTIDE SEQUENCE [LARGE SCALE GENOMIC DNA]</scope>
    <source>
        <strain evidence="2 3">CBS 175.51</strain>
    </source>
</reference>
<evidence type="ECO:0000313" key="2">
    <source>
        <dbReference type="EMBL" id="KAF5339132.1"/>
    </source>
</evidence>
<comment type="caution">
    <text evidence="2">The sequence shown here is derived from an EMBL/GenBank/DDBJ whole genome shotgun (WGS) entry which is preliminary data.</text>
</comment>
<sequence length="596" mass="66628">MDLPEELISEIMSHLRPDALRPWRRRFQVRDLRVAFTCKALYRMFQPQIVSLQAQELNRAILRQTLTIEHSGTREAVQYGDGKIEAALGESSQLRGVSGPGNVDLDEEGLPLEENGFISPIDIRLDLRCNSVRRNDVEAIWCLNSLISRENVIAQLRDVCIVFNLDSEDTETWYAPGGRRVTYRREPSQPGWESVVRRLLEKLGGLAKVRLWVTGTGALKKKILGKDGEGTAAVPVTGHSNSCDKPSHHRSEPIPLESPSNTGPQKIAIEGHLTFLSFKGDVFHPILRPFVDQLIYQSSSSLTNLHLRECDSAWTDIVPRWTLPKITRFSLAMAESDISLRAILLFLCNNLSIEDADITTSADSVNVIQAGDITSLPKTLPNLRRLYGTPEILLPLLQSFLSFPNLEDVTIDPTAILGLANWDALTEILSQLPPLGTKRLQTLSISLPLEEELSEWLRSASSNAATALFHTSLSSILPGLGTIRHLVLRAHISLYTYLDSRYHTFTVDSDTIFKFVGTFPGVEEVVIDASFFASSDRALLLESLSRIWGECGHLKVFRIRGKEKDLAMEDGAWKRGHEAPTHWSEGPLDCFYDCQT</sequence>
<evidence type="ECO:0008006" key="4">
    <source>
        <dbReference type="Google" id="ProtNLM"/>
    </source>
</evidence>
<gene>
    <name evidence="2" type="ORF">D9611_011160</name>
</gene>
<dbReference type="Proteomes" id="UP000541558">
    <property type="component" value="Unassembled WGS sequence"/>
</dbReference>
<proteinExistence type="predicted"/>
<keyword evidence="3" id="KW-1185">Reference proteome</keyword>
<organism evidence="2 3">
    <name type="scientific">Ephemerocybe angulata</name>
    <dbReference type="NCBI Taxonomy" id="980116"/>
    <lineage>
        <taxon>Eukaryota</taxon>
        <taxon>Fungi</taxon>
        <taxon>Dikarya</taxon>
        <taxon>Basidiomycota</taxon>
        <taxon>Agaricomycotina</taxon>
        <taxon>Agaricomycetes</taxon>
        <taxon>Agaricomycetidae</taxon>
        <taxon>Agaricales</taxon>
        <taxon>Agaricineae</taxon>
        <taxon>Psathyrellaceae</taxon>
        <taxon>Ephemerocybe</taxon>
    </lineage>
</organism>
<dbReference type="Gene3D" id="3.80.10.10">
    <property type="entry name" value="Ribonuclease Inhibitor"/>
    <property type="match status" value="1"/>
</dbReference>
<accession>A0A8H5FJQ6</accession>
<feature type="region of interest" description="Disordered" evidence="1">
    <location>
        <begin position="239"/>
        <end position="261"/>
    </location>
</feature>
<protein>
    <recommendedName>
        <fullName evidence="4">F-box domain-containing protein</fullName>
    </recommendedName>
</protein>